<name>A0AAD9TGW2_9ROSI</name>
<dbReference type="InterPro" id="IPR002156">
    <property type="entry name" value="RNaseH_domain"/>
</dbReference>
<dbReference type="EMBL" id="JANJYI010000009">
    <property type="protein sequence ID" value="KAK2635623.1"/>
    <property type="molecule type" value="Genomic_DNA"/>
</dbReference>
<evidence type="ECO:0000259" key="1">
    <source>
        <dbReference type="Pfam" id="PF13456"/>
    </source>
</evidence>
<accession>A0AAD9TGW2</accession>
<dbReference type="GO" id="GO:0004523">
    <property type="term" value="F:RNA-DNA hybrid ribonuclease activity"/>
    <property type="evidence" value="ECO:0007669"/>
    <property type="project" value="InterPro"/>
</dbReference>
<evidence type="ECO:0000313" key="3">
    <source>
        <dbReference type="Proteomes" id="UP001280121"/>
    </source>
</evidence>
<dbReference type="Pfam" id="PF13456">
    <property type="entry name" value="RVT_3"/>
    <property type="match status" value="1"/>
</dbReference>
<proteinExistence type="predicted"/>
<comment type="caution">
    <text evidence="2">The sequence shown here is derived from an EMBL/GenBank/DDBJ whole genome shotgun (WGS) entry which is preliminary data.</text>
</comment>
<dbReference type="Proteomes" id="UP001280121">
    <property type="component" value="Unassembled WGS sequence"/>
</dbReference>
<reference evidence="2" key="1">
    <citation type="journal article" date="2023" name="Plant J.">
        <title>Genome sequences and population genomics provide insights into the demographic history, inbreeding, and mutation load of two 'living fossil' tree species of Dipteronia.</title>
        <authorList>
            <person name="Feng Y."/>
            <person name="Comes H.P."/>
            <person name="Chen J."/>
            <person name="Zhu S."/>
            <person name="Lu R."/>
            <person name="Zhang X."/>
            <person name="Li P."/>
            <person name="Qiu J."/>
            <person name="Olsen K.M."/>
            <person name="Qiu Y."/>
        </authorList>
    </citation>
    <scope>NUCLEOTIDE SEQUENCE</scope>
    <source>
        <strain evidence="2">KIB01</strain>
    </source>
</reference>
<keyword evidence="3" id="KW-1185">Reference proteome</keyword>
<dbReference type="GO" id="GO:0003676">
    <property type="term" value="F:nucleic acid binding"/>
    <property type="evidence" value="ECO:0007669"/>
    <property type="project" value="InterPro"/>
</dbReference>
<sequence>MRPSRNEEAWASRHFLHHLSPSRWSSPLAKSKRKARYITEAPFIVSIRRSSLVGVHSSSSPFTTRCRSTEEATTVHALWSCKGLKSVQKGFDAAVDVDRQGIGVAMVIRDHKGFVMASSFQRIEACYSPQVAEAVVVLRGIDFAVDTNLVPAGGVKRAWYGEFGELRDLNLC</sequence>
<evidence type="ECO:0000313" key="2">
    <source>
        <dbReference type="EMBL" id="KAK2635623.1"/>
    </source>
</evidence>
<organism evidence="2 3">
    <name type="scientific">Dipteronia dyeriana</name>
    <dbReference type="NCBI Taxonomy" id="168575"/>
    <lineage>
        <taxon>Eukaryota</taxon>
        <taxon>Viridiplantae</taxon>
        <taxon>Streptophyta</taxon>
        <taxon>Embryophyta</taxon>
        <taxon>Tracheophyta</taxon>
        <taxon>Spermatophyta</taxon>
        <taxon>Magnoliopsida</taxon>
        <taxon>eudicotyledons</taxon>
        <taxon>Gunneridae</taxon>
        <taxon>Pentapetalae</taxon>
        <taxon>rosids</taxon>
        <taxon>malvids</taxon>
        <taxon>Sapindales</taxon>
        <taxon>Sapindaceae</taxon>
        <taxon>Hippocastanoideae</taxon>
        <taxon>Acereae</taxon>
        <taxon>Dipteronia</taxon>
    </lineage>
</organism>
<protein>
    <recommendedName>
        <fullName evidence="1">RNase H type-1 domain-containing protein</fullName>
    </recommendedName>
</protein>
<feature type="domain" description="RNase H type-1" evidence="1">
    <location>
        <begin position="91"/>
        <end position="147"/>
    </location>
</feature>
<dbReference type="AlphaFoldDB" id="A0AAD9TGW2"/>
<gene>
    <name evidence="2" type="ORF">Ddye_030415</name>
</gene>